<dbReference type="FunFam" id="1.20.1250.20:FF:000286">
    <property type="entry name" value="MFS efflux transporter"/>
    <property type="match status" value="1"/>
</dbReference>
<dbReference type="GO" id="GO:0016020">
    <property type="term" value="C:membrane"/>
    <property type="evidence" value="ECO:0007669"/>
    <property type="project" value="UniProtKB-SubCell"/>
</dbReference>
<dbReference type="GO" id="GO:0022857">
    <property type="term" value="F:transmembrane transporter activity"/>
    <property type="evidence" value="ECO:0007669"/>
    <property type="project" value="InterPro"/>
</dbReference>
<dbReference type="SUPFAM" id="SSF103473">
    <property type="entry name" value="MFS general substrate transporter"/>
    <property type="match status" value="1"/>
</dbReference>
<dbReference type="InterPro" id="IPR036259">
    <property type="entry name" value="MFS_trans_sf"/>
</dbReference>
<feature type="region of interest" description="Disordered" evidence="5">
    <location>
        <begin position="1"/>
        <end position="86"/>
    </location>
</feature>
<dbReference type="PANTHER" id="PTHR23514:SF6">
    <property type="entry name" value="MAJOR FACILITATOR SUPERFAMILY (MFS) PROFILE DOMAIN-CONTAINING PROTEIN"/>
    <property type="match status" value="1"/>
</dbReference>
<feature type="transmembrane region" description="Helical" evidence="6">
    <location>
        <begin position="222"/>
        <end position="242"/>
    </location>
</feature>
<dbReference type="AlphaFoldDB" id="A0A9P4VSN5"/>
<evidence type="ECO:0000256" key="6">
    <source>
        <dbReference type="SAM" id="Phobius"/>
    </source>
</evidence>
<feature type="domain" description="Major facilitator superfamily (MFS) profile" evidence="7">
    <location>
        <begin position="102"/>
        <end position="496"/>
    </location>
</feature>
<feature type="transmembrane region" description="Helical" evidence="6">
    <location>
        <begin position="472"/>
        <end position="492"/>
    </location>
</feature>
<dbReference type="Pfam" id="PF07690">
    <property type="entry name" value="MFS_1"/>
    <property type="match status" value="1"/>
</dbReference>
<evidence type="ECO:0000313" key="8">
    <source>
        <dbReference type="EMBL" id="KAF2838739.1"/>
    </source>
</evidence>
<keyword evidence="2 6" id="KW-0812">Transmembrane</keyword>
<evidence type="ECO:0000256" key="5">
    <source>
        <dbReference type="SAM" id="MobiDB-lite"/>
    </source>
</evidence>
<evidence type="ECO:0000256" key="2">
    <source>
        <dbReference type="ARBA" id="ARBA00022692"/>
    </source>
</evidence>
<gene>
    <name evidence="8" type="ORF">M501DRAFT_992692</name>
</gene>
<feature type="compositionally biased region" description="Polar residues" evidence="5">
    <location>
        <begin position="59"/>
        <end position="68"/>
    </location>
</feature>
<feature type="transmembrane region" description="Helical" evidence="6">
    <location>
        <begin position="320"/>
        <end position="343"/>
    </location>
</feature>
<dbReference type="EMBL" id="MU006096">
    <property type="protein sequence ID" value="KAF2838739.1"/>
    <property type="molecule type" value="Genomic_DNA"/>
</dbReference>
<dbReference type="Gene3D" id="1.20.1250.20">
    <property type="entry name" value="MFS general substrate transporter like domains"/>
    <property type="match status" value="2"/>
</dbReference>
<feature type="transmembrane region" description="Helical" evidence="6">
    <location>
        <begin position="168"/>
        <end position="189"/>
    </location>
</feature>
<evidence type="ECO:0000259" key="7">
    <source>
        <dbReference type="PROSITE" id="PS50850"/>
    </source>
</evidence>
<feature type="transmembrane region" description="Helical" evidence="6">
    <location>
        <begin position="385"/>
        <end position="404"/>
    </location>
</feature>
<organism evidence="8 9">
    <name type="scientific">Patellaria atrata CBS 101060</name>
    <dbReference type="NCBI Taxonomy" id="1346257"/>
    <lineage>
        <taxon>Eukaryota</taxon>
        <taxon>Fungi</taxon>
        <taxon>Dikarya</taxon>
        <taxon>Ascomycota</taxon>
        <taxon>Pezizomycotina</taxon>
        <taxon>Dothideomycetes</taxon>
        <taxon>Dothideomycetes incertae sedis</taxon>
        <taxon>Patellariales</taxon>
        <taxon>Patellariaceae</taxon>
        <taxon>Patellaria</taxon>
    </lineage>
</organism>
<dbReference type="InterPro" id="IPR011701">
    <property type="entry name" value="MFS"/>
</dbReference>
<reference evidence="8" key="1">
    <citation type="journal article" date="2020" name="Stud. Mycol.">
        <title>101 Dothideomycetes genomes: a test case for predicting lifestyles and emergence of pathogens.</title>
        <authorList>
            <person name="Haridas S."/>
            <person name="Albert R."/>
            <person name="Binder M."/>
            <person name="Bloem J."/>
            <person name="Labutti K."/>
            <person name="Salamov A."/>
            <person name="Andreopoulos B."/>
            <person name="Baker S."/>
            <person name="Barry K."/>
            <person name="Bills G."/>
            <person name="Bluhm B."/>
            <person name="Cannon C."/>
            <person name="Castanera R."/>
            <person name="Culley D."/>
            <person name="Daum C."/>
            <person name="Ezra D."/>
            <person name="Gonzalez J."/>
            <person name="Henrissat B."/>
            <person name="Kuo A."/>
            <person name="Liang C."/>
            <person name="Lipzen A."/>
            <person name="Lutzoni F."/>
            <person name="Magnuson J."/>
            <person name="Mondo S."/>
            <person name="Nolan M."/>
            <person name="Ohm R."/>
            <person name="Pangilinan J."/>
            <person name="Park H.-J."/>
            <person name="Ramirez L."/>
            <person name="Alfaro M."/>
            <person name="Sun H."/>
            <person name="Tritt A."/>
            <person name="Yoshinaga Y."/>
            <person name="Zwiers L.-H."/>
            <person name="Turgeon B."/>
            <person name="Goodwin S."/>
            <person name="Spatafora J."/>
            <person name="Crous P."/>
            <person name="Grigoriev I."/>
        </authorList>
    </citation>
    <scope>NUCLEOTIDE SEQUENCE</scope>
    <source>
        <strain evidence="8">CBS 101060</strain>
    </source>
</reference>
<dbReference type="InterPro" id="IPR051788">
    <property type="entry name" value="MFS_Transporter"/>
</dbReference>
<feature type="transmembrane region" description="Helical" evidence="6">
    <location>
        <begin position="133"/>
        <end position="156"/>
    </location>
</feature>
<evidence type="ECO:0000256" key="4">
    <source>
        <dbReference type="ARBA" id="ARBA00023136"/>
    </source>
</evidence>
<keyword evidence="3 6" id="KW-1133">Transmembrane helix</keyword>
<comment type="subcellular location">
    <subcellularLocation>
        <location evidence="1">Membrane</location>
        <topology evidence="1">Multi-pass membrane protein</topology>
    </subcellularLocation>
</comment>
<dbReference type="FunFam" id="1.20.1250.20:FF:000308">
    <property type="entry name" value="MFS efflux transporter"/>
    <property type="match status" value="1"/>
</dbReference>
<name>A0A9P4VSN5_9PEZI</name>
<dbReference type="OrthoDB" id="413079at2759"/>
<dbReference type="Proteomes" id="UP000799429">
    <property type="component" value="Unassembled WGS sequence"/>
</dbReference>
<dbReference type="InterPro" id="IPR020846">
    <property type="entry name" value="MFS_dom"/>
</dbReference>
<keyword evidence="4 6" id="KW-0472">Membrane</keyword>
<keyword evidence="9" id="KW-1185">Reference proteome</keyword>
<feature type="transmembrane region" description="Helical" evidence="6">
    <location>
        <begin position="195"/>
        <end position="215"/>
    </location>
</feature>
<dbReference type="PROSITE" id="PS50850">
    <property type="entry name" value="MFS"/>
    <property type="match status" value="1"/>
</dbReference>
<accession>A0A9P4VSN5</accession>
<sequence length="500" mass="54143">MTSHTIGAFIEVQPSESIQNLPPVLQKPTKQSPTPIELDELQFGHEYHGPSPAHDGSHSTDTGIQTPKTPGKLEMSRPATPDQDDGVAVVQSWSSSPMNKWRILSTCWSFLGGGLNDSAPGALIPYIETYYGIGYAVVSIIFVTLAIGFITSAFFTDAILAKLGRGKSMMVAEALMLASYVVIVFTPPFPVVCAAFFLCGLGYGSVLAMSNVFMANLANSTLFLGFGHGTYGIGGVIGPIIATTMVSRGFLWSRYYFITIGVKAFAIASEGWAFWNYEKEEPTRLLNSRQQDTEQRNSSDLSEPSKIQLLRKALKNRMTLIGALLIFAYQGAEVSISGWVISFLITYRNGDPSRVGYVTAGFWGGITVGRFVLTHFASRIGERRFTYIMTLGTIALQIFVWFVPNVIGDAVAVSILGLFLGPVYPAAQTIFARVLPRDIQTTAIGFIGSAGSSGGAVAPFLTGLLAQAIGTYVLHPICIALFLVMLGCFYMAPRPVKRRE</sequence>
<comment type="caution">
    <text evidence="8">The sequence shown here is derived from an EMBL/GenBank/DDBJ whole genome shotgun (WGS) entry which is preliminary data.</text>
</comment>
<feature type="transmembrane region" description="Helical" evidence="6">
    <location>
        <begin position="410"/>
        <end position="431"/>
    </location>
</feature>
<dbReference type="PANTHER" id="PTHR23514">
    <property type="entry name" value="BYPASS OF STOP CODON PROTEIN 6"/>
    <property type="match status" value="1"/>
</dbReference>
<feature type="transmembrane region" description="Helical" evidence="6">
    <location>
        <begin position="443"/>
        <end position="466"/>
    </location>
</feature>
<feature type="transmembrane region" description="Helical" evidence="6">
    <location>
        <begin position="355"/>
        <end position="373"/>
    </location>
</feature>
<proteinExistence type="predicted"/>
<evidence type="ECO:0000313" key="9">
    <source>
        <dbReference type="Proteomes" id="UP000799429"/>
    </source>
</evidence>
<evidence type="ECO:0000256" key="1">
    <source>
        <dbReference type="ARBA" id="ARBA00004141"/>
    </source>
</evidence>
<protein>
    <submittedName>
        <fullName evidence="8">MFS general substrate transporter</fullName>
    </submittedName>
</protein>
<evidence type="ECO:0000256" key="3">
    <source>
        <dbReference type="ARBA" id="ARBA00022989"/>
    </source>
</evidence>